<dbReference type="InterPro" id="IPR022474">
    <property type="entry name" value="Thiopur_S-MeTfrase_Se/Te_detox"/>
</dbReference>
<dbReference type="PANTHER" id="PTHR10259:SF11">
    <property type="entry name" value="THIOPURINE S-METHYLTRANSFERASE"/>
    <property type="match status" value="1"/>
</dbReference>
<comment type="caution">
    <text evidence="10">The sequence shown here is derived from an EMBL/GenBank/DDBJ whole genome shotgun (WGS) entry which is preliminary data.</text>
</comment>
<dbReference type="PIRSF" id="PIRSF023956">
    <property type="entry name" value="Thiopurine_S-methyltransferase"/>
    <property type="match status" value="1"/>
</dbReference>
<evidence type="ECO:0000256" key="6">
    <source>
        <dbReference type="ARBA" id="ARBA00022603"/>
    </source>
</evidence>
<gene>
    <name evidence="9" type="primary">tpm</name>
    <name evidence="10" type="ORF">ACFOE0_18385</name>
</gene>
<comment type="subcellular location">
    <subcellularLocation>
        <location evidence="2 9">Cytoplasm</location>
    </subcellularLocation>
</comment>
<dbReference type="EC" id="2.1.1.67" evidence="4 9"/>
<keyword evidence="8 9" id="KW-0949">S-adenosyl-L-methionine</keyword>
<evidence type="ECO:0000256" key="8">
    <source>
        <dbReference type="ARBA" id="ARBA00022691"/>
    </source>
</evidence>
<dbReference type="NCBIfam" id="TIGR03840">
    <property type="entry name" value="TMPT_Se_Te"/>
    <property type="match status" value="1"/>
</dbReference>
<dbReference type="InterPro" id="IPR008854">
    <property type="entry name" value="TPMT"/>
</dbReference>
<dbReference type="GO" id="GO:0008119">
    <property type="term" value="F:thiopurine S-methyltransferase activity"/>
    <property type="evidence" value="ECO:0007669"/>
    <property type="project" value="UniProtKB-EC"/>
</dbReference>
<accession>A0ABV7GI39</accession>
<dbReference type="InterPro" id="IPR029063">
    <property type="entry name" value="SAM-dependent_MTases_sf"/>
</dbReference>
<comment type="catalytic activity">
    <reaction evidence="1 9">
        <text>S-adenosyl-L-methionine + a thiopurine = S-adenosyl-L-homocysteine + a thiopurine S-methylether.</text>
        <dbReference type="EC" id="2.1.1.67"/>
    </reaction>
</comment>
<reference evidence="11" key="1">
    <citation type="journal article" date="2019" name="Int. J. Syst. Evol. Microbiol.">
        <title>The Global Catalogue of Microorganisms (GCM) 10K type strain sequencing project: providing services to taxonomists for standard genome sequencing and annotation.</title>
        <authorList>
            <consortium name="The Broad Institute Genomics Platform"/>
            <consortium name="The Broad Institute Genome Sequencing Center for Infectious Disease"/>
            <person name="Wu L."/>
            <person name="Ma J."/>
        </authorList>
    </citation>
    <scope>NUCLEOTIDE SEQUENCE [LARGE SCALE GENOMIC DNA]</scope>
    <source>
        <strain evidence="11">KCTC 52277</strain>
    </source>
</reference>
<dbReference type="InterPro" id="IPR025835">
    <property type="entry name" value="Thiopurine_S-MeTrfase"/>
</dbReference>
<dbReference type="NCBIfam" id="NF009732">
    <property type="entry name" value="PRK13255.1"/>
    <property type="match status" value="1"/>
</dbReference>
<evidence type="ECO:0000256" key="4">
    <source>
        <dbReference type="ARBA" id="ARBA00011905"/>
    </source>
</evidence>
<evidence type="ECO:0000256" key="2">
    <source>
        <dbReference type="ARBA" id="ARBA00004496"/>
    </source>
</evidence>
<sequence>MDAAFWHSKWDSQQIGFHLDSVNPLLIEYWSSLALTPGSEIFVPLCGKSLDMTFLAEQGHKVLGCELSELAVSQFFDEQQLSVNVSDAGVHKLYQFDEISIYQGDIYALRAEQTANCTGFYDRAALIAWPEEMRDGYARKLAELIKPGTAGLLVTLDYPQETLQGPPFAVSDAWVEQHLAEHFEIEQLCCRDVLADNPRFIKKEVPWLNEAVYRLVRK</sequence>
<keyword evidence="11" id="KW-1185">Reference proteome</keyword>
<dbReference type="PANTHER" id="PTHR10259">
    <property type="entry name" value="THIOPURINE S-METHYLTRANSFERASE"/>
    <property type="match status" value="1"/>
</dbReference>
<name>A0ABV7GI39_9GAMM</name>
<evidence type="ECO:0000256" key="5">
    <source>
        <dbReference type="ARBA" id="ARBA00022490"/>
    </source>
</evidence>
<dbReference type="Pfam" id="PF05724">
    <property type="entry name" value="TPMT"/>
    <property type="match status" value="1"/>
</dbReference>
<evidence type="ECO:0000256" key="7">
    <source>
        <dbReference type="ARBA" id="ARBA00022679"/>
    </source>
</evidence>
<dbReference type="GO" id="GO:0032259">
    <property type="term" value="P:methylation"/>
    <property type="evidence" value="ECO:0007669"/>
    <property type="project" value="UniProtKB-KW"/>
</dbReference>
<feature type="binding site" evidence="9">
    <location>
        <position position="123"/>
    </location>
    <ligand>
        <name>S-adenosyl-L-methionine</name>
        <dbReference type="ChEBI" id="CHEBI:59789"/>
    </ligand>
</feature>
<keyword evidence="5 9" id="KW-0963">Cytoplasm</keyword>
<dbReference type="HAMAP" id="MF_00812">
    <property type="entry name" value="Thiopur_methtran"/>
    <property type="match status" value="1"/>
</dbReference>
<evidence type="ECO:0000256" key="1">
    <source>
        <dbReference type="ARBA" id="ARBA00000903"/>
    </source>
</evidence>
<dbReference type="RefSeq" id="WP_248934063.1">
    <property type="nucleotide sequence ID" value="NZ_JAKILF010000001.1"/>
</dbReference>
<protein>
    <recommendedName>
        <fullName evidence="4 9">Thiopurine S-methyltransferase</fullName>
        <ecNumber evidence="4 9">2.1.1.67</ecNumber>
    </recommendedName>
    <alternativeName>
        <fullName evidence="9">Thiopurine methyltransferase</fullName>
    </alternativeName>
</protein>
<evidence type="ECO:0000256" key="3">
    <source>
        <dbReference type="ARBA" id="ARBA00008145"/>
    </source>
</evidence>
<evidence type="ECO:0000313" key="10">
    <source>
        <dbReference type="EMBL" id="MFC3140131.1"/>
    </source>
</evidence>
<feature type="binding site" evidence="9">
    <location>
        <position position="45"/>
    </location>
    <ligand>
        <name>S-adenosyl-L-methionine</name>
        <dbReference type="ChEBI" id="CHEBI:59789"/>
    </ligand>
</feature>
<evidence type="ECO:0000256" key="9">
    <source>
        <dbReference type="HAMAP-Rule" id="MF_00812"/>
    </source>
</evidence>
<keyword evidence="6 9" id="KW-0489">Methyltransferase</keyword>
<dbReference type="Gene3D" id="3.40.50.150">
    <property type="entry name" value="Vaccinia Virus protein VP39"/>
    <property type="match status" value="1"/>
</dbReference>
<feature type="binding site" evidence="9">
    <location>
        <position position="66"/>
    </location>
    <ligand>
        <name>S-adenosyl-L-methionine</name>
        <dbReference type="ChEBI" id="CHEBI:59789"/>
    </ligand>
</feature>
<dbReference type="EMBL" id="JBHRTD010000018">
    <property type="protein sequence ID" value="MFC3140131.1"/>
    <property type="molecule type" value="Genomic_DNA"/>
</dbReference>
<dbReference type="PROSITE" id="PS51585">
    <property type="entry name" value="SAM_MT_TPMT"/>
    <property type="match status" value="1"/>
</dbReference>
<proteinExistence type="inferred from homology"/>
<evidence type="ECO:0000313" key="11">
    <source>
        <dbReference type="Proteomes" id="UP001595621"/>
    </source>
</evidence>
<comment type="similarity">
    <text evidence="3 9">Belongs to the class I-like SAM-binding methyltransferase superfamily. TPMT family.</text>
</comment>
<feature type="binding site" evidence="9">
    <location>
        <position position="10"/>
    </location>
    <ligand>
        <name>S-adenosyl-L-methionine</name>
        <dbReference type="ChEBI" id="CHEBI:59789"/>
    </ligand>
</feature>
<keyword evidence="7 9" id="KW-0808">Transferase</keyword>
<dbReference type="Proteomes" id="UP001595621">
    <property type="component" value="Unassembled WGS sequence"/>
</dbReference>
<organism evidence="10 11">
    <name type="scientific">Shewanella submarina</name>
    <dbReference type="NCBI Taxonomy" id="2016376"/>
    <lineage>
        <taxon>Bacteria</taxon>
        <taxon>Pseudomonadati</taxon>
        <taxon>Pseudomonadota</taxon>
        <taxon>Gammaproteobacteria</taxon>
        <taxon>Alteromonadales</taxon>
        <taxon>Shewanellaceae</taxon>
        <taxon>Shewanella</taxon>
    </lineage>
</organism>
<dbReference type="SUPFAM" id="SSF53335">
    <property type="entry name" value="S-adenosyl-L-methionine-dependent methyltransferases"/>
    <property type="match status" value="1"/>
</dbReference>